<feature type="region of interest" description="Disordered" evidence="1">
    <location>
        <begin position="249"/>
        <end position="268"/>
    </location>
</feature>
<comment type="caution">
    <text evidence="3">The sequence shown here is derived from an EMBL/GenBank/DDBJ whole genome shotgun (WGS) entry which is preliminary data.</text>
</comment>
<dbReference type="EMBL" id="BAABJE010000005">
    <property type="protein sequence ID" value="GAA4788584.1"/>
    <property type="molecule type" value="Genomic_DNA"/>
</dbReference>
<organism evidence="3 4">
    <name type="scientific">Lysobacter hankyongensis</name>
    <dbReference type="NCBI Taxonomy" id="1176535"/>
    <lineage>
        <taxon>Bacteria</taxon>
        <taxon>Pseudomonadati</taxon>
        <taxon>Pseudomonadota</taxon>
        <taxon>Gammaproteobacteria</taxon>
        <taxon>Lysobacterales</taxon>
        <taxon>Lysobacteraceae</taxon>
        <taxon>Lysobacter</taxon>
    </lineage>
</organism>
<feature type="signal peptide" evidence="2">
    <location>
        <begin position="1"/>
        <end position="26"/>
    </location>
</feature>
<dbReference type="InterPro" id="IPR011990">
    <property type="entry name" value="TPR-like_helical_dom_sf"/>
</dbReference>
<dbReference type="Gene3D" id="1.25.40.10">
    <property type="entry name" value="Tetratricopeptide repeat domain"/>
    <property type="match status" value="1"/>
</dbReference>
<dbReference type="Proteomes" id="UP001499959">
    <property type="component" value="Unassembled WGS sequence"/>
</dbReference>
<sequence length="268" mass="29378">MNARALRSPVLSMTLTLCLASPSAFAAEGQAIDAVQAETAVAIDTDAQALARFDLLYALSAHHPNERHRLYGQKAAATGNWRDAAKAFRMAARYADKYSQHRLSLLYWHGVGVREDRVLGYLWADIAAERGYPQFLAIRERMWRELTPAQQADVIRRGPALYAEYGDPASKRRFELALTQSRLNVTGSRTGFDGGVGITSGDKLRGTMANVNDALILATVHAPSRTDPQRYWEAEDRAWKNGIVRVGEIGDAEAGPPPPVDVPAPPTP</sequence>
<evidence type="ECO:0000313" key="4">
    <source>
        <dbReference type="Proteomes" id="UP001499959"/>
    </source>
</evidence>
<evidence type="ECO:0000256" key="2">
    <source>
        <dbReference type="SAM" id="SignalP"/>
    </source>
</evidence>
<evidence type="ECO:0008006" key="5">
    <source>
        <dbReference type="Google" id="ProtNLM"/>
    </source>
</evidence>
<accession>A0ABP9B341</accession>
<keyword evidence="4" id="KW-1185">Reference proteome</keyword>
<proteinExistence type="predicted"/>
<evidence type="ECO:0000256" key="1">
    <source>
        <dbReference type="SAM" id="MobiDB-lite"/>
    </source>
</evidence>
<protein>
    <recommendedName>
        <fullName evidence="5">Sel1 repeat family protein</fullName>
    </recommendedName>
</protein>
<gene>
    <name evidence="3" type="ORF">GCM10023307_12080</name>
</gene>
<keyword evidence="2" id="KW-0732">Signal</keyword>
<reference evidence="4" key="1">
    <citation type="journal article" date="2019" name="Int. J. Syst. Evol. Microbiol.">
        <title>The Global Catalogue of Microorganisms (GCM) 10K type strain sequencing project: providing services to taxonomists for standard genome sequencing and annotation.</title>
        <authorList>
            <consortium name="The Broad Institute Genomics Platform"/>
            <consortium name="The Broad Institute Genome Sequencing Center for Infectious Disease"/>
            <person name="Wu L."/>
            <person name="Ma J."/>
        </authorList>
    </citation>
    <scope>NUCLEOTIDE SEQUENCE [LARGE SCALE GENOMIC DNA]</scope>
    <source>
        <strain evidence="4">JCM 18204</strain>
    </source>
</reference>
<dbReference type="SUPFAM" id="SSF81901">
    <property type="entry name" value="HCP-like"/>
    <property type="match status" value="1"/>
</dbReference>
<feature type="chain" id="PRO_5045157133" description="Sel1 repeat family protein" evidence="2">
    <location>
        <begin position="27"/>
        <end position="268"/>
    </location>
</feature>
<evidence type="ECO:0000313" key="3">
    <source>
        <dbReference type="EMBL" id="GAA4788584.1"/>
    </source>
</evidence>
<name>A0ABP9B341_9GAMM</name>
<feature type="compositionally biased region" description="Pro residues" evidence="1">
    <location>
        <begin position="255"/>
        <end position="268"/>
    </location>
</feature>